<dbReference type="InterPro" id="IPR001128">
    <property type="entry name" value="Cyt_P450"/>
</dbReference>
<dbReference type="PANTHER" id="PTHR46696">
    <property type="entry name" value="P450, PUTATIVE (EUROFUNG)-RELATED"/>
    <property type="match status" value="1"/>
</dbReference>
<keyword evidence="9" id="KW-1185">Reference proteome</keyword>
<dbReference type="FunFam" id="1.10.630.10:FF:000018">
    <property type="entry name" value="Cytochrome P450 monooxygenase"/>
    <property type="match status" value="1"/>
</dbReference>
<reference evidence="8 9" key="1">
    <citation type="submission" date="2019-01" db="EMBL/GenBank/DDBJ databases">
        <title>Draft genome sequence of Dictyobacter sp. Uno17.</title>
        <authorList>
            <person name="Wang C.M."/>
            <person name="Zheng Y."/>
            <person name="Sakai Y."/>
            <person name="Abe K."/>
            <person name="Yokota A."/>
            <person name="Yabe S."/>
        </authorList>
    </citation>
    <scope>NUCLEOTIDE SEQUENCE [LARGE SCALE GENOMIC DNA]</scope>
    <source>
        <strain evidence="8 9">Uno17</strain>
    </source>
</reference>
<dbReference type="RefSeq" id="WP_149403453.1">
    <property type="nucleotide sequence ID" value="NZ_BIXY01000075.1"/>
</dbReference>
<dbReference type="Gene3D" id="1.10.630.10">
    <property type="entry name" value="Cytochrome P450"/>
    <property type="match status" value="1"/>
</dbReference>
<gene>
    <name evidence="8" type="primary">yjiB_5</name>
    <name evidence="8" type="ORF">KDI_41420</name>
</gene>
<comment type="similarity">
    <text evidence="1 7">Belongs to the cytochrome P450 family.</text>
</comment>
<dbReference type="GO" id="GO:0005506">
    <property type="term" value="F:iron ion binding"/>
    <property type="evidence" value="ECO:0007669"/>
    <property type="project" value="InterPro"/>
</dbReference>
<evidence type="ECO:0000256" key="3">
    <source>
        <dbReference type="ARBA" id="ARBA00022723"/>
    </source>
</evidence>
<dbReference type="PROSITE" id="PS00086">
    <property type="entry name" value="CYTOCHROME_P450"/>
    <property type="match status" value="1"/>
</dbReference>
<evidence type="ECO:0000256" key="7">
    <source>
        <dbReference type="RuleBase" id="RU000461"/>
    </source>
</evidence>
<evidence type="ECO:0000256" key="6">
    <source>
        <dbReference type="ARBA" id="ARBA00023033"/>
    </source>
</evidence>
<dbReference type="InterPro" id="IPR017972">
    <property type="entry name" value="Cyt_P450_CS"/>
</dbReference>
<keyword evidence="4 7" id="KW-0560">Oxidoreductase</keyword>
<evidence type="ECO:0000313" key="9">
    <source>
        <dbReference type="Proteomes" id="UP000322530"/>
    </source>
</evidence>
<proteinExistence type="inferred from homology"/>
<keyword evidence="6 7" id="KW-0503">Monooxygenase</keyword>
<dbReference type="Proteomes" id="UP000322530">
    <property type="component" value="Unassembled WGS sequence"/>
</dbReference>
<accession>A0A5A5TH90</accession>
<evidence type="ECO:0000256" key="5">
    <source>
        <dbReference type="ARBA" id="ARBA00023004"/>
    </source>
</evidence>
<dbReference type="PRINTS" id="PR00359">
    <property type="entry name" value="BP450"/>
</dbReference>
<protein>
    <submittedName>
        <fullName evidence="8">Putative cytochrome P450 YjiB</fullName>
    </submittedName>
</protein>
<comment type="caution">
    <text evidence="8">The sequence shown here is derived from an EMBL/GenBank/DDBJ whole genome shotgun (WGS) entry which is preliminary data.</text>
</comment>
<keyword evidence="2 7" id="KW-0349">Heme</keyword>
<dbReference type="GO" id="GO:0004497">
    <property type="term" value="F:monooxygenase activity"/>
    <property type="evidence" value="ECO:0007669"/>
    <property type="project" value="UniProtKB-KW"/>
</dbReference>
<dbReference type="AlphaFoldDB" id="A0A5A5TH90"/>
<dbReference type="GO" id="GO:0016705">
    <property type="term" value="F:oxidoreductase activity, acting on paired donors, with incorporation or reduction of molecular oxygen"/>
    <property type="evidence" value="ECO:0007669"/>
    <property type="project" value="InterPro"/>
</dbReference>
<evidence type="ECO:0000256" key="2">
    <source>
        <dbReference type="ARBA" id="ARBA00022617"/>
    </source>
</evidence>
<dbReference type="GO" id="GO:0020037">
    <property type="term" value="F:heme binding"/>
    <property type="evidence" value="ECO:0007669"/>
    <property type="project" value="InterPro"/>
</dbReference>
<evidence type="ECO:0000313" key="8">
    <source>
        <dbReference type="EMBL" id="GCF10578.1"/>
    </source>
</evidence>
<keyword evidence="3 7" id="KW-0479">Metal-binding</keyword>
<dbReference type="InterPro" id="IPR002397">
    <property type="entry name" value="Cyt_P450_B"/>
</dbReference>
<dbReference type="CDD" id="cd11032">
    <property type="entry name" value="P450_EryK-like"/>
    <property type="match status" value="1"/>
</dbReference>
<dbReference type="InterPro" id="IPR036396">
    <property type="entry name" value="Cyt_P450_sf"/>
</dbReference>
<dbReference type="EMBL" id="BIXY01000075">
    <property type="protein sequence ID" value="GCF10578.1"/>
    <property type="molecule type" value="Genomic_DNA"/>
</dbReference>
<dbReference type="PANTHER" id="PTHR46696:SF1">
    <property type="entry name" value="CYTOCHROME P450 YJIB-RELATED"/>
    <property type="match status" value="1"/>
</dbReference>
<evidence type="ECO:0000256" key="1">
    <source>
        <dbReference type="ARBA" id="ARBA00010617"/>
    </source>
</evidence>
<organism evidence="8 9">
    <name type="scientific">Dictyobacter arantiisoli</name>
    <dbReference type="NCBI Taxonomy" id="2014874"/>
    <lineage>
        <taxon>Bacteria</taxon>
        <taxon>Bacillati</taxon>
        <taxon>Chloroflexota</taxon>
        <taxon>Ktedonobacteria</taxon>
        <taxon>Ktedonobacterales</taxon>
        <taxon>Dictyobacteraceae</taxon>
        <taxon>Dictyobacter</taxon>
    </lineage>
</organism>
<dbReference type="OrthoDB" id="9801155at2"/>
<name>A0A5A5TH90_9CHLR</name>
<evidence type="ECO:0000256" key="4">
    <source>
        <dbReference type="ARBA" id="ARBA00023002"/>
    </source>
</evidence>
<dbReference type="Pfam" id="PF00067">
    <property type="entry name" value="p450"/>
    <property type="match status" value="1"/>
</dbReference>
<sequence>MNPRSLLNQLLYPYEAFTALRETYGPVSYNQDGKFWEVFGYDNVLMLTSDPETFSSDGSPFVERAESWEEDKTILNLDPPRHRQLRSLVTQAFTPRALARMTARIAAITNDLLDQTIQRGEMDLIADFSYPLPVIVISEMLGVPSEDRARFKKWSDDMVISEYEDVTRDNLAAYNARMQAVVRRTLDELYDYFRVILAQRRVLPRVDLISDLLAAQIDGQSLTEQEILSFCALLLIAGNITTTNLIGNTMLCFDENPDTLERIQAQPDLLPQAIEEILRYRAPAILIGRYTTRNVTINEHIIPRGQMIIGWTASANFDPEQFPQPERFDIERTPNRHLAFGHGIHFCLGAPLARLEAKIALEILLERTQHLRRNHNQPIETVHSTFILGPRRLPVVFTGR</sequence>
<keyword evidence="5 7" id="KW-0408">Iron</keyword>
<dbReference type="SUPFAM" id="SSF48264">
    <property type="entry name" value="Cytochrome P450"/>
    <property type="match status" value="1"/>
</dbReference>